<dbReference type="Proteomes" id="UP001330812">
    <property type="component" value="Chromosome"/>
</dbReference>
<keyword evidence="3" id="KW-1185">Reference proteome</keyword>
<reference evidence="2 3" key="1">
    <citation type="journal article" date="2015" name="Int. J. Syst. Evol. Microbiol.">
        <title>Amycolatopsis rhabdoformis sp. nov., an actinomycete isolated from a tropical forest soil.</title>
        <authorList>
            <person name="Souza W.R."/>
            <person name="Silva R.E."/>
            <person name="Goodfellow M."/>
            <person name="Busarakam K."/>
            <person name="Figueiro F.S."/>
            <person name="Ferreira D."/>
            <person name="Rodrigues-Filho E."/>
            <person name="Moraes L.A.B."/>
            <person name="Zucchi T.D."/>
        </authorList>
    </citation>
    <scope>NUCLEOTIDE SEQUENCE [LARGE SCALE GENOMIC DNA]</scope>
    <source>
        <strain evidence="2 3">NCIMB 14900</strain>
    </source>
</reference>
<dbReference type="EC" id="3.5.-.-" evidence="2"/>
<name>A0ABZ1IED8_9PSEU</name>
<dbReference type="PANTHER" id="PTHR11803:SF58">
    <property type="entry name" value="PROTEIN HMF1-RELATED"/>
    <property type="match status" value="1"/>
</dbReference>
<dbReference type="Pfam" id="PF01042">
    <property type="entry name" value="Ribonuc_L-PSP"/>
    <property type="match status" value="1"/>
</dbReference>
<dbReference type="CDD" id="cd00448">
    <property type="entry name" value="YjgF_YER057c_UK114_family"/>
    <property type="match status" value="1"/>
</dbReference>
<keyword evidence="2" id="KW-0378">Hydrolase</keyword>
<gene>
    <name evidence="2" type="ORF">VSH64_10915</name>
</gene>
<protein>
    <submittedName>
        <fullName evidence="2">RidA family protein</fullName>
        <ecNumber evidence="2">3.5.-.-</ecNumber>
    </submittedName>
</protein>
<dbReference type="InterPro" id="IPR035959">
    <property type="entry name" value="RutC-like_sf"/>
</dbReference>
<dbReference type="SUPFAM" id="SSF55298">
    <property type="entry name" value="YjgF-like"/>
    <property type="match status" value="1"/>
</dbReference>
<organism evidence="2 3">
    <name type="scientific">Amycolatopsis rhabdoformis</name>
    <dbReference type="NCBI Taxonomy" id="1448059"/>
    <lineage>
        <taxon>Bacteria</taxon>
        <taxon>Bacillati</taxon>
        <taxon>Actinomycetota</taxon>
        <taxon>Actinomycetes</taxon>
        <taxon>Pseudonocardiales</taxon>
        <taxon>Pseudonocardiaceae</taxon>
        <taxon>Amycolatopsis</taxon>
    </lineage>
</organism>
<evidence type="ECO:0000256" key="1">
    <source>
        <dbReference type="ARBA" id="ARBA00010552"/>
    </source>
</evidence>
<sequence length="137" mass="14250">MTVDHLNPETLSPPVMDLYSQVTLAPPGARLVAIAGQVALDPAGELVGEGDYAAQAEQVFRNLRAALAAAGCTPADLVKYTIHVVGSSPALIEPIFDAAQRVFGTEYPKVASTWLGVSSLGLPEWLIEVDALAVAPG</sequence>
<dbReference type="PANTHER" id="PTHR11803">
    <property type="entry name" value="2-IMINOBUTANOATE/2-IMINOPROPANOATE DEAMINASE RIDA"/>
    <property type="match status" value="1"/>
</dbReference>
<evidence type="ECO:0000313" key="3">
    <source>
        <dbReference type="Proteomes" id="UP001330812"/>
    </source>
</evidence>
<dbReference type="RefSeq" id="WP_326835424.1">
    <property type="nucleotide sequence ID" value="NZ_CP142149.1"/>
</dbReference>
<proteinExistence type="inferred from homology"/>
<evidence type="ECO:0000313" key="2">
    <source>
        <dbReference type="EMBL" id="WSE32617.1"/>
    </source>
</evidence>
<accession>A0ABZ1IED8</accession>
<dbReference type="GO" id="GO:0016787">
    <property type="term" value="F:hydrolase activity"/>
    <property type="evidence" value="ECO:0007669"/>
    <property type="project" value="UniProtKB-KW"/>
</dbReference>
<dbReference type="InterPro" id="IPR006175">
    <property type="entry name" value="YjgF/YER057c/UK114"/>
</dbReference>
<dbReference type="EMBL" id="CP142149">
    <property type="protein sequence ID" value="WSE32617.1"/>
    <property type="molecule type" value="Genomic_DNA"/>
</dbReference>
<comment type="similarity">
    <text evidence="1">Belongs to the RutC family.</text>
</comment>
<dbReference type="Gene3D" id="3.30.1330.40">
    <property type="entry name" value="RutC-like"/>
    <property type="match status" value="1"/>
</dbReference>